<gene>
    <name evidence="2" type="ORF">Poly24_15080</name>
</gene>
<sequence length="61" mass="6776">MVFARRRSGSHGTYQSYPPDLLVFGEIVAESKATKAMRPAHHGPMCNDMRISTKQIGSQIN</sequence>
<keyword evidence="3" id="KW-1185">Reference proteome</keyword>
<dbReference type="AlphaFoldDB" id="A0A518JQI8"/>
<organism evidence="2 3">
    <name type="scientific">Rosistilla carotiformis</name>
    <dbReference type="NCBI Taxonomy" id="2528017"/>
    <lineage>
        <taxon>Bacteria</taxon>
        <taxon>Pseudomonadati</taxon>
        <taxon>Planctomycetota</taxon>
        <taxon>Planctomycetia</taxon>
        <taxon>Pirellulales</taxon>
        <taxon>Pirellulaceae</taxon>
        <taxon>Rosistilla</taxon>
    </lineage>
</organism>
<dbReference type="KEGG" id="rcf:Poly24_15080"/>
<evidence type="ECO:0000313" key="2">
    <source>
        <dbReference type="EMBL" id="QDV67804.1"/>
    </source>
</evidence>
<feature type="region of interest" description="Disordered" evidence="1">
    <location>
        <begin position="35"/>
        <end position="61"/>
    </location>
</feature>
<dbReference type="InterPro" id="IPR026350">
    <property type="entry name" value="GxxExxY"/>
</dbReference>
<evidence type="ECO:0000256" key="1">
    <source>
        <dbReference type="SAM" id="MobiDB-lite"/>
    </source>
</evidence>
<feature type="compositionally biased region" description="Polar residues" evidence="1">
    <location>
        <begin position="50"/>
        <end position="61"/>
    </location>
</feature>
<evidence type="ECO:0000313" key="3">
    <source>
        <dbReference type="Proteomes" id="UP000315082"/>
    </source>
</evidence>
<dbReference type="RefSeq" id="WP_145092579.1">
    <property type="nucleotide sequence ID" value="NZ_CP036348.1"/>
</dbReference>
<dbReference type="EMBL" id="CP036348">
    <property type="protein sequence ID" value="QDV67804.1"/>
    <property type="molecule type" value="Genomic_DNA"/>
</dbReference>
<dbReference type="OrthoDB" id="9798792at2"/>
<proteinExistence type="predicted"/>
<accession>A0A518JQI8</accession>
<name>A0A518JQI8_9BACT</name>
<reference evidence="2 3" key="1">
    <citation type="submission" date="2019-02" db="EMBL/GenBank/DDBJ databases">
        <title>Deep-cultivation of Planctomycetes and their phenomic and genomic characterization uncovers novel biology.</title>
        <authorList>
            <person name="Wiegand S."/>
            <person name="Jogler M."/>
            <person name="Boedeker C."/>
            <person name="Pinto D."/>
            <person name="Vollmers J."/>
            <person name="Rivas-Marin E."/>
            <person name="Kohn T."/>
            <person name="Peeters S.H."/>
            <person name="Heuer A."/>
            <person name="Rast P."/>
            <person name="Oberbeckmann S."/>
            <person name="Bunk B."/>
            <person name="Jeske O."/>
            <person name="Meyerdierks A."/>
            <person name="Storesund J.E."/>
            <person name="Kallscheuer N."/>
            <person name="Luecker S."/>
            <person name="Lage O.M."/>
            <person name="Pohl T."/>
            <person name="Merkel B.J."/>
            <person name="Hornburger P."/>
            <person name="Mueller R.-W."/>
            <person name="Bruemmer F."/>
            <person name="Labrenz M."/>
            <person name="Spormann A.M."/>
            <person name="Op den Camp H."/>
            <person name="Overmann J."/>
            <person name="Amann R."/>
            <person name="Jetten M.S.M."/>
            <person name="Mascher T."/>
            <person name="Medema M.H."/>
            <person name="Devos D.P."/>
            <person name="Kaster A.-K."/>
            <person name="Ovreas L."/>
            <person name="Rohde M."/>
            <person name="Galperin M.Y."/>
            <person name="Jogler C."/>
        </authorList>
    </citation>
    <scope>NUCLEOTIDE SEQUENCE [LARGE SCALE GENOMIC DNA]</scope>
    <source>
        <strain evidence="2 3">Poly24</strain>
    </source>
</reference>
<dbReference type="Proteomes" id="UP000315082">
    <property type="component" value="Chromosome"/>
</dbReference>
<dbReference type="Pfam" id="PF13366">
    <property type="entry name" value="PDDEXK_3"/>
    <property type="match status" value="1"/>
</dbReference>
<protein>
    <submittedName>
        <fullName evidence="2">Uncharacterized protein</fullName>
    </submittedName>
</protein>